<accession>H2EC18</accession>
<protein>
    <submittedName>
        <fullName evidence="1">Uncharacterized protein</fullName>
    </submittedName>
</protein>
<proteinExistence type="predicted"/>
<organism evidence="1">
    <name type="scientific">Megavirus courdo7</name>
    <dbReference type="NCBI Taxonomy" id="1128135"/>
    <lineage>
        <taxon>Viruses</taxon>
        <taxon>Varidnaviria</taxon>
        <taxon>Bamfordvirae</taxon>
        <taxon>Nucleocytoviricota</taxon>
        <taxon>Megaviricetes</taxon>
        <taxon>Imitervirales</taxon>
        <taxon>Mimiviridae</taxon>
        <taxon>Megamimivirinae</taxon>
        <taxon>Megavirus</taxon>
    </lineage>
</organism>
<evidence type="ECO:0000313" key="1">
    <source>
        <dbReference type="EMBL" id="AEX61956.1"/>
    </source>
</evidence>
<dbReference type="EMBL" id="JN885992">
    <property type="protein sequence ID" value="AEX61956.1"/>
    <property type="molecule type" value="Genomic_DNA"/>
</dbReference>
<sequence>MIYENNNLIIYVKYVNVLTRQDKNNLRQNLIKYIG</sequence>
<gene>
    <name evidence="1" type="ORF">c7_L1094</name>
</gene>
<name>H2EC18_9VIRU</name>
<reference evidence="1" key="1">
    <citation type="submission" date="2011-10" db="EMBL/GenBank/DDBJ databases">
        <title>Provirophages and transpovirons: unique mobilome of giant viruses.</title>
        <authorList>
            <person name="Desnues C."/>
            <person name="LaScola B."/>
            <person name="Yutin N."/>
            <person name="Fournous G."/>
            <person name="Koonin E."/>
            <person name="Raoult D."/>
        </authorList>
    </citation>
    <scope>NUCLEOTIDE SEQUENCE</scope>
    <source>
        <strain evidence="1">Mv13-c7</strain>
    </source>
</reference>